<sequence>MKSLWDMFAPDRPPQGQAAPAPVSVRAEAVADARAAQRRRLEERTGGQDSRTAGQGKASATSSVAAEALNLPLPPGEPGPQAAGPGVRDESRDMIDAATRAISNAEAAEKEGRSEDALGLYTAAVEVLLSELRREEKGSARHRSLTQCCQTIMSRAERLKSRMKAQGNASVARGPRPATASGVPSASAGLGPVPPPKPRRSAASALPPPSSSVAVAARRKPPVPKQERGGLGSVRRGEGGGQNYRGRGPSRKGGGQVSAASGKKRSDLEKAVLDEMLVDISGVKWDDIAGVQEAKRTLQEAVILPYQRPDLFGGLRAPPKGVLLFGPPGTGKTLLAKAVASESGFHFFSVSASSLTSKWVGEGEKIVRTLFSLAREMQPAVVFIDEVDSVLSRRGGSEHEASRRLKTEFMVQLDGAAAGGAGQEQEKILVMGATNLPHELDDAVLRRLPRRVYVPLPDAEARAALLDRLFPTNRSNSSVAVSLSTADRREIVRRTEGYSCSDIKALCQEAAMAPIRDVPDLSRVSANSIRSVRKGDVIAAMATVVPSVSQDTLDNFAQWDRAQRG</sequence>
<dbReference type="Pfam" id="PF04212">
    <property type="entry name" value="MIT"/>
    <property type="match status" value="1"/>
</dbReference>
<feature type="region of interest" description="Disordered" evidence="9">
    <location>
        <begin position="156"/>
        <end position="264"/>
    </location>
</feature>
<evidence type="ECO:0000256" key="3">
    <source>
        <dbReference type="ARBA" id="ARBA00022840"/>
    </source>
</evidence>
<dbReference type="InterPro" id="IPR003593">
    <property type="entry name" value="AAA+_ATPase"/>
</dbReference>
<proteinExistence type="inferred from homology"/>
<evidence type="ECO:0000256" key="2">
    <source>
        <dbReference type="ARBA" id="ARBA00022741"/>
    </source>
</evidence>
<dbReference type="Gene3D" id="1.10.8.60">
    <property type="match status" value="1"/>
</dbReference>
<dbReference type="InterPro" id="IPR027417">
    <property type="entry name" value="P-loop_NTPase"/>
</dbReference>
<dbReference type="SMART" id="SM00745">
    <property type="entry name" value="MIT"/>
    <property type="match status" value="1"/>
</dbReference>
<dbReference type="GO" id="GO:0005524">
    <property type="term" value="F:ATP binding"/>
    <property type="evidence" value="ECO:0007669"/>
    <property type="project" value="UniProtKB-KW"/>
</dbReference>
<evidence type="ECO:0000256" key="4">
    <source>
        <dbReference type="ARBA" id="ARBA00023136"/>
    </source>
</evidence>
<keyword evidence="4" id="KW-0472">Membrane</keyword>
<accession>A0A7S2WMC1</accession>
<dbReference type="CDD" id="cd19509">
    <property type="entry name" value="RecA-like_VPS4-like"/>
    <property type="match status" value="1"/>
</dbReference>
<dbReference type="InterPro" id="IPR007330">
    <property type="entry name" value="MIT_dom"/>
</dbReference>
<keyword evidence="3 8" id="KW-0067">ATP-binding</keyword>
<dbReference type="FunFam" id="1.10.8.60:FF:000022">
    <property type="entry name" value="Fidgetin like 1"/>
    <property type="match status" value="1"/>
</dbReference>
<evidence type="ECO:0000256" key="5">
    <source>
        <dbReference type="ARBA" id="ARBA00023235"/>
    </source>
</evidence>
<dbReference type="Gene3D" id="1.20.58.80">
    <property type="entry name" value="Phosphotransferase system, lactose/cellobiose-type IIA subunit"/>
    <property type="match status" value="1"/>
</dbReference>
<reference evidence="12" key="1">
    <citation type="submission" date="2021-01" db="EMBL/GenBank/DDBJ databases">
        <authorList>
            <person name="Corre E."/>
            <person name="Pelletier E."/>
            <person name="Niang G."/>
            <person name="Scheremetjew M."/>
            <person name="Finn R."/>
            <person name="Kale V."/>
            <person name="Holt S."/>
            <person name="Cochrane G."/>
            <person name="Meng A."/>
            <person name="Brown T."/>
            <person name="Cohen L."/>
        </authorList>
    </citation>
    <scope>NUCLEOTIDE SEQUENCE</scope>
    <source>
        <strain evidence="12">CCMP1243</strain>
    </source>
</reference>
<evidence type="ECO:0000256" key="7">
    <source>
        <dbReference type="ARBA" id="ARBA00038871"/>
    </source>
</evidence>
<dbReference type="SUPFAM" id="SSF116846">
    <property type="entry name" value="MIT domain"/>
    <property type="match status" value="1"/>
</dbReference>
<feature type="compositionally biased region" description="Low complexity" evidence="9">
    <location>
        <begin position="201"/>
        <end position="216"/>
    </location>
</feature>
<keyword evidence="2 8" id="KW-0547">Nucleotide-binding</keyword>
<dbReference type="GO" id="GO:0016887">
    <property type="term" value="F:ATP hydrolysis activity"/>
    <property type="evidence" value="ECO:0007669"/>
    <property type="project" value="InterPro"/>
</dbReference>
<dbReference type="PROSITE" id="PS00674">
    <property type="entry name" value="AAA"/>
    <property type="match status" value="1"/>
</dbReference>
<protein>
    <recommendedName>
        <fullName evidence="7">microtubule-severing ATPase</fullName>
        <ecNumber evidence="7">5.6.1.1</ecNumber>
    </recommendedName>
</protein>
<dbReference type="InterPro" id="IPR003959">
    <property type="entry name" value="ATPase_AAA_core"/>
</dbReference>
<dbReference type="Gene3D" id="3.40.50.300">
    <property type="entry name" value="P-loop containing nucleotide triphosphate hydrolases"/>
    <property type="match status" value="1"/>
</dbReference>
<evidence type="ECO:0000259" key="10">
    <source>
        <dbReference type="SMART" id="SM00382"/>
    </source>
</evidence>
<comment type="catalytic activity">
    <reaction evidence="6">
        <text>n ATP + n H2O + a microtubule = n ADP + n phosphate + (n+1) alpha/beta tubulin heterodimers.</text>
        <dbReference type="EC" id="5.6.1.1"/>
    </reaction>
</comment>
<dbReference type="Pfam" id="PF17862">
    <property type="entry name" value="AAA_lid_3"/>
    <property type="match status" value="1"/>
</dbReference>
<dbReference type="FunFam" id="3.40.50.300:FF:000093">
    <property type="entry name" value="Fidgetin-like 1"/>
    <property type="match status" value="1"/>
</dbReference>
<feature type="domain" description="AAA+ ATPase" evidence="10">
    <location>
        <begin position="318"/>
        <end position="458"/>
    </location>
</feature>
<dbReference type="GO" id="GO:0008568">
    <property type="term" value="F:microtubule severing ATPase activity"/>
    <property type="evidence" value="ECO:0007669"/>
    <property type="project" value="UniProtKB-EC"/>
</dbReference>
<dbReference type="EMBL" id="HBHJ01019640">
    <property type="protein sequence ID" value="CAD9694988.1"/>
    <property type="molecule type" value="Transcribed_RNA"/>
</dbReference>
<dbReference type="AlphaFoldDB" id="A0A7S2WMC1"/>
<dbReference type="InterPro" id="IPR003960">
    <property type="entry name" value="ATPase_AAA_CS"/>
</dbReference>
<dbReference type="EC" id="5.6.1.1" evidence="7"/>
<name>A0A7S2WMC1_9STRA</name>
<dbReference type="InterPro" id="IPR036181">
    <property type="entry name" value="MIT_dom_sf"/>
</dbReference>
<dbReference type="InterPro" id="IPR050304">
    <property type="entry name" value="MT-severing_AAA_ATPase"/>
</dbReference>
<dbReference type="Pfam" id="PF00004">
    <property type="entry name" value="AAA"/>
    <property type="match status" value="1"/>
</dbReference>
<dbReference type="InterPro" id="IPR041569">
    <property type="entry name" value="AAA_lid_3"/>
</dbReference>
<evidence type="ECO:0000256" key="9">
    <source>
        <dbReference type="SAM" id="MobiDB-lite"/>
    </source>
</evidence>
<evidence type="ECO:0000313" key="12">
    <source>
        <dbReference type="EMBL" id="CAD9694988.1"/>
    </source>
</evidence>
<dbReference type="GO" id="GO:0005874">
    <property type="term" value="C:microtubule"/>
    <property type="evidence" value="ECO:0007669"/>
    <property type="project" value="UniProtKB-KW"/>
</dbReference>
<feature type="region of interest" description="Disordered" evidence="9">
    <location>
        <begin position="1"/>
        <end position="89"/>
    </location>
</feature>
<dbReference type="PANTHER" id="PTHR23074">
    <property type="entry name" value="AAA DOMAIN-CONTAINING"/>
    <property type="match status" value="1"/>
</dbReference>
<comment type="similarity">
    <text evidence="8">Belongs to the AAA ATPase family.</text>
</comment>
<keyword evidence="5" id="KW-0413">Isomerase</keyword>
<gene>
    <name evidence="12" type="ORF">RMAR1173_LOCUS12994</name>
</gene>
<feature type="domain" description="MIT" evidence="11">
    <location>
        <begin position="91"/>
        <end position="169"/>
    </location>
</feature>
<dbReference type="SUPFAM" id="SSF52540">
    <property type="entry name" value="P-loop containing nucleoside triphosphate hydrolases"/>
    <property type="match status" value="1"/>
</dbReference>
<evidence type="ECO:0000259" key="11">
    <source>
        <dbReference type="SMART" id="SM00745"/>
    </source>
</evidence>
<evidence type="ECO:0000256" key="6">
    <source>
        <dbReference type="ARBA" id="ARBA00036378"/>
    </source>
</evidence>
<dbReference type="PANTHER" id="PTHR23074:SF86">
    <property type="entry name" value="SPASTIN"/>
    <property type="match status" value="1"/>
</dbReference>
<evidence type="ECO:0000256" key="1">
    <source>
        <dbReference type="ARBA" id="ARBA00022701"/>
    </source>
</evidence>
<keyword evidence="1" id="KW-0493">Microtubule</keyword>
<dbReference type="SMART" id="SM00382">
    <property type="entry name" value="AAA"/>
    <property type="match status" value="1"/>
</dbReference>
<feature type="compositionally biased region" description="Polar residues" evidence="9">
    <location>
        <begin position="47"/>
        <end position="64"/>
    </location>
</feature>
<organism evidence="12">
    <name type="scientific">Rhizochromulina marina</name>
    <dbReference type="NCBI Taxonomy" id="1034831"/>
    <lineage>
        <taxon>Eukaryota</taxon>
        <taxon>Sar</taxon>
        <taxon>Stramenopiles</taxon>
        <taxon>Ochrophyta</taxon>
        <taxon>Dictyochophyceae</taxon>
        <taxon>Rhizochromulinales</taxon>
        <taxon>Rhizochromulina</taxon>
    </lineage>
</organism>
<evidence type="ECO:0000256" key="8">
    <source>
        <dbReference type="RuleBase" id="RU003651"/>
    </source>
</evidence>